<evidence type="ECO:0000256" key="3">
    <source>
        <dbReference type="ARBA" id="ARBA00022630"/>
    </source>
</evidence>
<accession>A0A1I2WTJ6</accession>
<dbReference type="InterPro" id="IPR036188">
    <property type="entry name" value="FAD/NAD-bd_sf"/>
</dbReference>
<feature type="domain" description="FAD dependent oxidoreductase" evidence="7">
    <location>
        <begin position="16"/>
        <end position="363"/>
    </location>
</feature>
<dbReference type="Pfam" id="PF01266">
    <property type="entry name" value="DAO"/>
    <property type="match status" value="1"/>
</dbReference>
<dbReference type="InterPro" id="IPR000447">
    <property type="entry name" value="G3P_DH_FAD-dep"/>
</dbReference>
<evidence type="ECO:0000256" key="5">
    <source>
        <dbReference type="ARBA" id="ARBA00022827"/>
    </source>
</evidence>
<keyword evidence="3" id="KW-0285">Flavoprotein</keyword>
<evidence type="ECO:0000256" key="1">
    <source>
        <dbReference type="ARBA" id="ARBA00001974"/>
    </source>
</evidence>
<dbReference type="InterPro" id="IPR006076">
    <property type="entry name" value="FAD-dep_OxRdtase"/>
</dbReference>
<comment type="similarity">
    <text evidence="2">Belongs to the FAD-dependent glycerol-3-phosphate dehydrogenase family.</text>
</comment>
<feature type="domain" description="Alpha-glycerophosphate oxidase C-terminal" evidence="8">
    <location>
        <begin position="411"/>
        <end position="503"/>
    </location>
</feature>
<dbReference type="PANTHER" id="PTHR11985:SF35">
    <property type="entry name" value="ANAEROBIC GLYCEROL-3-PHOSPHATE DEHYDROGENASE SUBUNIT A"/>
    <property type="match status" value="1"/>
</dbReference>
<dbReference type="GO" id="GO:0046168">
    <property type="term" value="P:glycerol-3-phosphate catabolic process"/>
    <property type="evidence" value="ECO:0007669"/>
    <property type="project" value="TreeGrafter"/>
</dbReference>
<keyword evidence="5" id="KW-0274">FAD</keyword>
<dbReference type="PRINTS" id="PR01001">
    <property type="entry name" value="FADG3PDH"/>
</dbReference>
<gene>
    <name evidence="9" type="ORF">SAMN05660649_03647</name>
</gene>
<dbReference type="GO" id="GO:0006071">
    <property type="term" value="P:glycerol metabolic process"/>
    <property type="evidence" value="ECO:0007669"/>
    <property type="project" value="UniProtKB-KW"/>
</dbReference>
<comment type="cofactor">
    <cofactor evidence="1">
        <name>FAD</name>
        <dbReference type="ChEBI" id="CHEBI:57692"/>
    </cofactor>
</comment>
<dbReference type="RefSeq" id="WP_092472962.1">
    <property type="nucleotide sequence ID" value="NZ_FOOX01000014.1"/>
</dbReference>
<dbReference type="Gene3D" id="1.10.8.870">
    <property type="entry name" value="Alpha-glycerophosphate oxidase, cap domain"/>
    <property type="match status" value="1"/>
</dbReference>
<keyword evidence="10" id="KW-1185">Reference proteome</keyword>
<dbReference type="Pfam" id="PF16901">
    <property type="entry name" value="DAO_C"/>
    <property type="match status" value="1"/>
</dbReference>
<protein>
    <submittedName>
        <fullName evidence="9">Glycerol-3-phosphate dehydrogenase</fullName>
    </submittedName>
</protein>
<evidence type="ECO:0000259" key="7">
    <source>
        <dbReference type="Pfam" id="PF01266"/>
    </source>
</evidence>
<dbReference type="STRING" id="341036.SAMN05660649_03647"/>
<name>A0A1I2WTJ6_9FIRM</name>
<dbReference type="Gene3D" id="3.30.9.10">
    <property type="entry name" value="D-Amino Acid Oxidase, subunit A, domain 2"/>
    <property type="match status" value="1"/>
</dbReference>
<evidence type="ECO:0000256" key="4">
    <source>
        <dbReference type="ARBA" id="ARBA00022798"/>
    </source>
</evidence>
<dbReference type="Gene3D" id="3.50.50.60">
    <property type="entry name" value="FAD/NAD(P)-binding domain"/>
    <property type="match status" value="1"/>
</dbReference>
<dbReference type="OrthoDB" id="9801699at2"/>
<evidence type="ECO:0000259" key="8">
    <source>
        <dbReference type="Pfam" id="PF16901"/>
    </source>
</evidence>
<dbReference type="SUPFAM" id="SSF51905">
    <property type="entry name" value="FAD/NAD(P)-binding domain"/>
    <property type="match status" value="1"/>
</dbReference>
<sequence>MLEREQIIARLGQPWDVIVIGGGITGAGVLREAAGRGLRCLLLEQRDFAWGTSSRSGKLVHGGLRYLKQGQVKTTWHSVRERDKLLRDRAGLVEPVGFLVPTYRDRPLDPFLIGAGLTIYDLMAGRRSRRRYKPGEIALITPGLNNQGLTGGLWYLDARTDDARLVLRVILEGVELGGTALNYARVVKLLQNAAGYVRGAAVKDMVSGREIEVAGQVVVNAAGIWSGEIGARVCKTPVLRPLRGSHLVFPRWRFPLAQAVSFPHPEDSRPVYLLPWEGATLLGTTDIDHQLALEREPFISCAEGRYLLAGVRKMFPSLNLTASDVLSTFSGVRPVVGTGQKDPSKESRDHVVRAEKGLVTVTGGKLTTFRLLARDALAQAGKWLKSAPGIPPAQGPGKSLNQDLALLAEQLGGKRALRLAGRYGRAALPLARDAAAGELDPVPGTETMWAELGWAARHEGVVHLEDLLLRRVRLGNVTVEGGSPLLGQLRRVAQLALGWDDAKWQAEVRQYLKLWDQAYSPRLISLTAAKTPASKGGVKRR</sequence>
<reference evidence="10" key="1">
    <citation type="submission" date="2016-10" db="EMBL/GenBank/DDBJ databases">
        <authorList>
            <person name="Varghese N."/>
            <person name="Submissions S."/>
        </authorList>
    </citation>
    <scope>NUCLEOTIDE SEQUENCE [LARGE SCALE GENOMIC DNA]</scope>
    <source>
        <strain evidence="10">DSM 17038</strain>
    </source>
</reference>
<dbReference type="SUPFAM" id="SSF54373">
    <property type="entry name" value="FAD-linked reductases, C-terminal domain"/>
    <property type="match status" value="1"/>
</dbReference>
<evidence type="ECO:0000313" key="10">
    <source>
        <dbReference type="Proteomes" id="UP000199337"/>
    </source>
</evidence>
<dbReference type="InterPro" id="IPR038299">
    <property type="entry name" value="DAO_C_sf"/>
</dbReference>
<evidence type="ECO:0000256" key="2">
    <source>
        <dbReference type="ARBA" id="ARBA00007330"/>
    </source>
</evidence>
<keyword evidence="4" id="KW-0319">Glycerol metabolism</keyword>
<evidence type="ECO:0000313" key="9">
    <source>
        <dbReference type="EMBL" id="SFH04654.1"/>
    </source>
</evidence>
<dbReference type="PANTHER" id="PTHR11985">
    <property type="entry name" value="GLYCEROL-3-PHOSPHATE DEHYDROGENASE"/>
    <property type="match status" value="1"/>
</dbReference>
<keyword evidence="6" id="KW-0560">Oxidoreductase</keyword>
<dbReference type="GO" id="GO:0004368">
    <property type="term" value="F:glycerol-3-phosphate dehydrogenase (quinone) activity"/>
    <property type="evidence" value="ECO:0007669"/>
    <property type="project" value="InterPro"/>
</dbReference>
<dbReference type="AlphaFoldDB" id="A0A1I2WTJ6"/>
<dbReference type="Proteomes" id="UP000199337">
    <property type="component" value="Unassembled WGS sequence"/>
</dbReference>
<dbReference type="EMBL" id="FOOX01000014">
    <property type="protein sequence ID" value="SFH04654.1"/>
    <property type="molecule type" value="Genomic_DNA"/>
</dbReference>
<organism evidence="9 10">
    <name type="scientific">Desulfotruncus arcticus DSM 17038</name>
    <dbReference type="NCBI Taxonomy" id="1121424"/>
    <lineage>
        <taxon>Bacteria</taxon>
        <taxon>Bacillati</taxon>
        <taxon>Bacillota</taxon>
        <taxon>Clostridia</taxon>
        <taxon>Eubacteriales</taxon>
        <taxon>Desulfallaceae</taxon>
        <taxon>Desulfotruncus</taxon>
    </lineage>
</organism>
<evidence type="ECO:0000256" key="6">
    <source>
        <dbReference type="ARBA" id="ARBA00023002"/>
    </source>
</evidence>
<proteinExistence type="inferred from homology"/>
<dbReference type="InterPro" id="IPR031656">
    <property type="entry name" value="DAO_C"/>
</dbReference>